<keyword evidence="4" id="KW-1185">Reference proteome</keyword>
<dbReference type="AlphaFoldDB" id="A0AAV1DKQ8"/>
<feature type="region of interest" description="Disordered" evidence="2">
    <location>
        <begin position="1"/>
        <end position="21"/>
    </location>
</feature>
<name>A0AAV1DKQ8_OLDCO</name>
<dbReference type="GO" id="GO:0048046">
    <property type="term" value="C:apoplast"/>
    <property type="evidence" value="ECO:0007669"/>
    <property type="project" value="UniProtKB-SubCell"/>
</dbReference>
<accession>A0AAV1DKQ8</accession>
<dbReference type="EMBL" id="OX459123">
    <property type="protein sequence ID" value="CAI9108323.1"/>
    <property type="molecule type" value="Genomic_DNA"/>
</dbReference>
<organism evidence="3 4">
    <name type="scientific">Oldenlandia corymbosa var. corymbosa</name>
    <dbReference type="NCBI Taxonomy" id="529605"/>
    <lineage>
        <taxon>Eukaryota</taxon>
        <taxon>Viridiplantae</taxon>
        <taxon>Streptophyta</taxon>
        <taxon>Embryophyta</taxon>
        <taxon>Tracheophyta</taxon>
        <taxon>Spermatophyta</taxon>
        <taxon>Magnoliopsida</taxon>
        <taxon>eudicotyledons</taxon>
        <taxon>Gunneridae</taxon>
        <taxon>Pentapetalae</taxon>
        <taxon>asterids</taxon>
        <taxon>lamiids</taxon>
        <taxon>Gentianales</taxon>
        <taxon>Rubiaceae</taxon>
        <taxon>Rubioideae</taxon>
        <taxon>Spermacoceae</taxon>
        <taxon>Hedyotis-Oldenlandia complex</taxon>
        <taxon>Oldenlandia</taxon>
    </lineage>
</organism>
<dbReference type="PANTHER" id="PTHR21495">
    <property type="entry name" value="NUCLEOPORIN-RELATED"/>
    <property type="match status" value="1"/>
</dbReference>
<feature type="compositionally biased region" description="Polar residues" evidence="2">
    <location>
        <begin position="7"/>
        <end position="20"/>
    </location>
</feature>
<evidence type="ECO:0000256" key="1">
    <source>
        <dbReference type="RuleBase" id="RU363099"/>
    </source>
</evidence>
<comment type="subunit">
    <text evidence="1">Homodimer.</text>
</comment>
<dbReference type="Proteomes" id="UP001161247">
    <property type="component" value="Chromosome 6"/>
</dbReference>
<comment type="function">
    <text evidence="1">Dirigent proteins impart stereoselectivity on the phenoxy radical-coupling reaction, yielding optically active lignans from two molecules of coniferyl alcohol in the biosynthesis of lignans, flavonolignans, and alkaloids and thus plays a central role in plant secondary metabolism.</text>
</comment>
<keyword evidence="1" id="KW-0964">Secreted</keyword>
<protein>
    <recommendedName>
        <fullName evidence="1">Dirigent protein</fullName>
    </recommendedName>
</protein>
<dbReference type="InterPro" id="IPR004265">
    <property type="entry name" value="Dirigent"/>
</dbReference>
<comment type="similarity">
    <text evidence="1">Belongs to the plant dirigent protein family.</text>
</comment>
<dbReference type="Pfam" id="PF03018">
    <property type="entry name" value="Dirigent"/>
    <property type="match status" value="1"/>
</dbReference>
<evidence type="ECO:0000256" key="2">
    <source>
        <dbReference type="SAM" id="MobiDB-lite"/>
    </source>
</evidence>
<evidence type="ECO:0000313" key="3">
    <source>
        <dbReference type="EMBL" id="CAI9108323.1"/>
    </source>
</evidence>
<keyword evidence="1" id="KW-0052">Apoplast</keyword>
<sequence>MDDNGDITRSSTLFPSNTSEKTQKAIQAKVTEIVIMVPSLANGNNVDHESTPQVVEEWFHEHIEYPAKPKITKLHFFVHDNVTADHPTSLLIAPANTNNIASISFGSTYAMDAPITTDSDPNSKFIGRAQGDYKGISLCVLGNNPISHEYREMPILGGTGVFRLASGIATVNTVIVDIAKLNDILECHVVIQHY</sequence>
<reference evidence="3" key="1">
    <citation type="submission" date="2023-03" db="EMBL/GenBank/DDBJ databases">
        <authorList>
            <person name="Julca I."/>
        </authorList>
    </citation>
    <scope>NUCLEOTIDE SEQUENCE</scope>
</reference>
<evidence type="ECO:0000313" key="4">
    <source>
        <dbReference type="Proteomes" id="UP001161247"/>
    </source>
</evidence>
<proteinExistence type="inferred from homology"/>
<comment type="subcellular location">
    <subcellularLocation>
        <location evidence="1">Secreted</location>
        <location evidence="1">Extracellular space</location>
        <location evidence="1">Apoplast</location>
    </subcellularLocation>
</comment>
<gene>
    <name evidence="3" type="ORF">OLC1_LOCUS16426</name>
</gene>